<accession>A0A024GE63</accession>
<keyword evidence="2" id="KW-1185">Reference proteome</keyword>
<dbReference type="EMBL" id="CAIX01000075">
    <property type="protein sequence ID" value="CCI44631.1"/>
    <property type="molecule type" value="Genomic_DNA"/>
</dbReference>
<name>A0A024GE63_9STRA</name>
<dbReference type="InParanoid" id="A0A024GE63"/>
<reference evidence="1 2" key="1">
    <citation type="submission" date="2012-05" db="EMBL/GenBank/DDBJ databases">
        <title>Recombination and specialization in a pathogen metapopulation.</title>
        <authorList>
            <person name="Gardiner A."/>
            <person name="Kemen E."/>
            <person name="Schultz-Larsen T."/>
            <person name="MacLean D."/>
            <person name="Van Oosterhout C."/>
            <person name="Jones J.D.G."/>
        </authorList>
    </citation>
    <scope>NUCLEOTIDE SEQUENCE [LARGE SCALE GENOMIC DNA]</scope>
    <source>
        <strain evidence="1 2">Ac Nc2</strain>
    </source>
</reference>
<evidence type="ECO:0000313" key="1">
    <source>
        <dbReference type="EMBL" id="CCI44631.1"/>
    </source>
</evidence>
<dbReference type="AlphaFoldDB" id="A0A024GE63"/>
<comment type="caution">
    <text evidence="1">The sequence shown here is derived from an EMBL/GenBank/DDBJ whole genome shotgun (WGS) entry which is preliminary data.</text>
</comment>
<proteinExistence type="predicted"/>
<dbReference type="OrthoDB" id="75360at2759"/>
<evidence type="ECO:0000313" key="2">
    <source>
        <dbReference type="Proteomes" id="UP000053237"/>
    </source>
</evidence>
<dbReference type="Proteomes" id="UP000053237">
    <property type="component" value="Unassembled WGS sequence"/>
</dbReference>
<organism evidence="1 2">
    <name type="scientific">Albugo candida</name>
    <dbReference type="NCBI Taxonomy" id="65357"/>
    <lineage>
        <taxon>Eukaryota</taxon>
        <taxon>Sar</taxon>
        <taxon>Stramenopiles</taxon>
        <taxon>Oomycota</taxon>
        <taxon>Peronosporomycetes</taxon>
        <taxon>Albuginales</taxon>
        <taxon>Albuginaceae</taxon>
        <taxon>Albugo</taxon>
    </lineage>
</organism>
<gene>
    <name evidence="1" type="ORF">BN9_054400</name>
</gene>
<sequence>MLCVWLRTAFGKATCGSYSQNGGLTTRHCRSLYINLRDNRELIRAHTRLQRSLTDDKPVTENYVIMHEKKWEKRRRKAGEQLIRHANRRLGKAISFFIERRNGIIE</sequence>
<protein>
    <submittedName>
        <fullName evidence="1">Uncharacterized protein</fullName>
    </submittedName>
</protein>